<gene>
    <name evidence="1" type="ORF">JBS370_LOCUS40212</name>
</gene>
<feature type="non-terminal residue" evidence="1">
    <location>
        <position position="166"/>
    </location>
</feature>
<dbReference type="AlphaFoldDB" id="A0A820HIS0"/>
<reference evidence="1" key="1">
    <citation type="submission" date="2021-02" db="EMBL/GenBank/DDBJ databases">
        <authorList>
            <person name="Nowell W R."/>
        </authorList>
    </citation>
    <scope>NUCLEOTIDE SEQUENCE</scope>
</reference>
<feature type="non-terminal residue" evidence="1">
    <location>
        <position position="1"/>
    </location>
</feature>
<evidence type="ECO:0000313" key="1">
    <source>
        <dbReference type="EMBL" id="CAF4295757.1"/>
    </source>
</evidence>
<evidence type="ECO:0000313" key="2">
    <source>
        <dbReference type="Proteomes" id="UP000663836"/>
    </source>
</evidence>
<accession>A0A820HIS0</accession>
<name>A0A820HIS0_9BILA</name>
<protein>
    <submittedName>
        <fullName evidence="1">Uncharacterized protein</fullName>
    </submittedName>
</protein>
<dbReference type="Proteomes" id="UP000663836">
    <property type="component" value="Unassembled WGS sequence"/>
</dbReference>
<proteinExistence type="predicted"/>
<comment type="caution">
    <text evidence="1">The sequence shown here is derived from an EMBL/GenBank/DDBJ whole genome shotgun (WGS) entry which is preliminary data.</text>
</comment>
<sequence length="166" mass="19038">IIAEQEDELLYTGAPVTSKSYHKQILEFGNSVKLSDSNMNKLLQLIGNALPIENKLLRSYKKLLTAFKITSTFNQEHKCQRRIGDVIEYVSVNRSYGQLIEIIRRNKQLILDCPQIANNLLPCDVISGSIYQEKRKNLKSLNGTYSVTLMIHIDGFQLVHWTKKQT</sequence>
<organism evidence="1 2">
    <name type="scientific">Rotaria sordida</name>
    <dbReference type="NCBI Taxonomy" id="392033"/>
    <lineage>
        <taxon>Eukaryota</taxon>
        <taxon>Metazoa</taxon>
        <taxon>Spiralia</taxon>
        <taxon>Gnathifera</taxon>
        <taxon>Rotifera</taxon>
        <taxon>Eurotatoria</taxon>
        <taxon>Bdelloidea</taxon>
        <taxon>Philodinida</taxon>
        <taxon>Philodinidae</taxon>
        <taxon>Rotaria</taxon>
    </lineage>
</organism>
<dbReference type="EMBL" id="CAJOBD010034202">
    <property type="protein sequence ID" value="CAF4295757.1"/>
    <property type="molecule type" value="Genomic_DNA"/>
</dbReference>